<feature type="coiled-coil region" evidence="7">
    <location>
        <begin position="316"/>
        <end position="358"/>
    </location>
</feature>
<keyword evidence="4" id="KW-0238">DNA-binding</keyword>
<evidence type="ECO:0000256" key="8">
    <source>
        <dbReference type="SAM" id="MobiDB-lite"/>
    </source>
</evidence>
<evidence type="ECO:0000313" key="10">
    <source>
        <dbReference type="EMBL" id="KAK7852279.1"/>
    </source>
</evidence>
<evidence type="ECO:0000256" key="6">
    <source>
        <dbReference type="ARBA" id="ARBA00023242"/>
    </source>
</evidence>
<dbReference type="GO" id="GO:0003700">
    <property type="term" value="F:DNA-binding transcription factor activity"/>
    <property type="evidence" value="ECO:0007669"/>
    <property type="project" value="InterPro"/>
</dbReference>
<feature type="compositionally biased region" description="Acidic residues" evidence="8">
    <location>
        <begin position="15"/>
        <end position="25"/>
    </location>
</feature>
<evidence type="ECO:0000256" key="2">
    <source>
        <dbReference type="ARBA" id="ARBA00023015"/>
    </source>
</evidence>
<organism evidence="10 11">
    <name type="scientific">Quercus suber</name>
    <name type="common">Cork oak</name>
    <dbReference type="NCBI Taxonomy" id="58331"/>
    <lineage>
        <taxon>Eukaryota</taxon>
        <taxon>Viridiplantae</taxon>
        <taxon>Streptophyta</taxon>
        <taxon>Embryophyta</taxon>
        <taxon>Tracheophyta</taxon>
        <taxon>Spermatophyta</taxon>
        <taxon>Magnoliopsida</taxon>
        <taxon>eudicotyledons</taxon>
        <taxon>Gunneridae</taxon>
        <taxon>Pentapetalae</taxon>
        <taxon>rosids</taxon>
        <taxon>fabids</taxon>
        <taxon>Fagales</taxon>
        <taxon>Fagaceae</taxon>
        <taxon>Quercus</taxon>
    </lineage>
</organism>
<evidence type="ECO:0000256" key="4">
    <source>
        <dbReference type="ARBA" id="ARBA00023125"/>
    </source>
</evidence>
<feature type="region of interest" description="Disordered" evidence="8">
    <location>
        <begin position="81"/>
        <end position="103"/>
    </location>
</feature>
<feature type="compositionally biased region" description="Polar residues" evidence="8">
    <location>
        <begin position="83"/>
        <end position="103"/>
    </location>
</feature>
<dbReference type="InterPro" id="IPR044607">
    <property type="entry name" value="RKD-like"/>
</dbReference>
<evidence type="ECO:0000256" key="1">
    <source>
        <dbReference type="ARBA" id="ARBA00004049"/>
    </source>
</evidence>
<sequence length="415" mass="47256">MADPSAIVPYINDPYNEEAEAEEKEEEDIQVNFMDDSNPTLADLSMPMPMPMHERNFDDAHALVANANHLFQQDPFLWKWNPGTPQTRSNSGAGAGPSNVNVEPTPTDPFYLNLNMEMRPLSPWPVSPIPFNCTYCHVLREIIFTNGTKTNKLEIHGRLGVICHAILQNYQHDDVNITSSSTNQSQIFCKKSIEDVRQFLINYCVEQKLSGYVMVQDPLAFFYEAICVGLDWDDDDVFEPSPTNSGEEAKQETQSRTPKVSLAAQRDRAGKLTLEEVGRHFHLPIEEASRRMKLCPTVLKKICRRYGIHRWPYRKVKSIRRQLSNLTASLNSHDAEAKANAQAEIDRLQQELTNMLVKRILRQISSLSASLDLNDAEARAKAQAEINGLQQELTNVVPESQKDYVKYVILYRQTY</sequence>
<protein>
    <submittedName>
        <fullName evidence="10">Protein rkd5</fullName>
    </submittedName>
</protein>
<keyword evidence="11" id="KW-1185">Reference proteome</keyword>
<feature type="domain" description="RWP-RK" evidence="9">
    <location>
        <begin position="247"/>
        <end position="339"/>
    </location>
</feature>
<dbReference type="PANTHER" id="PTHR46373">
    <property type="entry name" value="PROTEIN RKD4"/>
    <property type="match status" value="1"/>
</dbReference>
<keyword evidence="6" id="KW-0539">Nucleus</keyword>
<gene>
    <name evidence="10" type="primary">RKD5_2</name>
    <name evidence="10" type="ORF">CFP56_039326</name>
</gene>
<dbReference type="InterPro" id="IPR003035">
    <property type="entry name" value="RWP-RK_dom"/>
</dbReference>
<keyword evidence="2" id="KW-0805">Transcription regulation</keyword>
<dbReference type="EMBL" id="PKMF04000077">
    <property type="protein sequence ID" value="KAK7852279.1"/>
    <property type="molecule type" value="Genomic_DNA"/>
</dbReference>
<evidence type="ECO:0000259" key="9">
    <source>
        <dbReference type="PROSITE" id="PS51519"/>
    </source>
</evidence>
<comment type="caution">
    <text evidence="10">The sequence shown here is derived from an EMBL/GenBank/DDBJ whole genome shotgun (WGS) entry which is preliminary data.</text>
</comment>
<dbReference type="Pfam" id="PF02042">
    <property type="entry name" value="RWP-RK"/>
    <property type="match status" value="1"/>
</dbReference>
<name>A0AAW0LLE6_QUESU</name>
<dbReference type="PROSITE" id="PS51519">
    <property type="entry name" value="RWP_RK"/>
    <property type="match status" value="1"/>
</dbReference>
<dbReference type="Proteomes" id="UP000237347">
    <property type="component" value="Unassembled WGS sequence"/>
</dbReference>
<dbReference type="PANTHER" id="PTHR46373:SF5">
    <property type="entry name" value="RWP-RK DOMAIN PROTEIN"/>
    <property type="match status" value="1"/>
</dbReference>
<evidence type="ECO:0000313" key="11">
    <source>
        <dbReference type="Proteomes" id="UP000237347"/>
    </source>
</evidence>
<dbReference type="GO" id="GO:0003677">
    <property type="term" value="F:DNA binding"/>
    <property type="evidence" value="ECO:0007669"/>
    <property type="project" value="UniProtKB-KW"/>
</dbReference>
<evidence type="ECO:0000256" key="3">
    <source>
        <dbReference type="ARBA" id="ARBA00023054"/>
    </source>
</evidence>
<proteinExistence type="predicted"/>
<keyword evidence="5" id="KW-0804">Transcription</keyword>
<feature type="region of interest" description="Disordered" evidence="8">
    <location>
        <begin position="239"/>
        <end position="263"/>
    </location>
</feature>
<reference evidence="10 11" key="1">
    <citation type="journal article" date="2018" name="Sci. Data">
        <title>The draft genome sequence of cork oak.</title>
        <authorList>
            <person name="Ramos A.M."/>
            <person name="Usie A."/>
            <person name="Barbosa P."/>
            <person name="Barros P.M."/>
            <person name="Capote T."/>
            <person name="Chaves I."/>
            <person name="Simoes F."/>
            <person name="Abreu I."/>
            <person name="Carrasquinho I."/>
            <person name="Faro C."/>
            <person name="Guimaraes J.B."/>
            <person name="Mendonca D."/>
            <person name="Nobrega F."/>
            <person name="Rodrigues L."/>
            <person name="Saibo N.J.M."/>
            <person name="Varela M.C."/>
            <person name="Egas C."/>
            <person name="Matos J."/>
            <person name="Miguel C.M."/>
            <person name="Oliveira M.M."/>
            <person name="Ricardo C.P."/>
            <person name="Goncalves S."/>
        </authorList>
    </citation>
    <scope>NUCLEOTIDE SEQUENCE [LARGE SCALE GENOMIC DNA]</scope>
    <source>
        <strain evidence="11">cv. HL8</strain>
    </source>
</reference>
<keyword evidence="3 7" id="KW-0175">Coiled coil</keyword>
<dbReference type="AlphaFoldDB" id="A0AAW0LLE6"/>
<comment type="function">
    <text evidence="1">Putative transcription factor.</text>
</comment>
<accession>A0AAW0LLE6</accession>
<evidence type="ECO:0000256" key="7">
    <source>
        <dbReference type="SAM" id="Coils"/>
    </source>
</evidence>
<feature type="region of interest" description="Disordered" evidence="8">
    <location>
        <begin position="1"/>
        <end position="25"/>
    </location>
</feature>
<evidence type="ECO:0000256" key="5">
    <source>
        <dbReference type="ARBA" id="ARBA00023163"/>
    </source>
</evidence>